<dbReference type="InterPro" id="IPR038763">
    <property type="entry name" value="DHH_sf"/>
</dbReference>
<feature type="domain" description="DDH" evidence="1">
    <location>
        <begin position="7"/>
        <end position="144"/>
    </location>
</feature>
<dbReference type="Proteomes" id="UP001174909">
    <property type="component" value="Unassembled WGS sequence"/>
</dbReference>
<reference evidence="3" key="1">
    <citation type="submission" date="2023-03" db="EMBL/GenBank/DDBJ databases">
        <authorList>
            <person name="Steffen K."/>
            <person name="Cardenas P."/>
        </authorList>
    </citation>
    <scope>NUCLEOTIDE SEQUENCE</scope>
</reference>
<proteinExistence type="predicted"/>
<comment type="caution">
    <text evidence="3">The sequence shown here is derived from an EMBL/GenBank/DDBJ whole genome shotgun (WGS) entry which is preliminary data.</text>
</comment>
<organism evidence="3 4">
    <name type="scientific">Geodia barretti</name>
    <name type="common">Barrett's horny sponge</name>
    <dbReference type="NCBI Taxonomy" id="519541"/>
    <lineage>
        <taxon>Eukaryota</taxon>
        <taxon>Metazoa</taxon>
        <taxon>Porifera</taxon>
        <taxon>Demospongiae</taxon>
        <taxon>Heteroscleromorpha</taxon>
        <taxon>Tetractinellida</taxon>
        <taxon>Astrophorina</taxon>
        <taxon>Geodiidae</taxon>
        <taxon>Geodia</taxon>
    </lineage>
</organism>
<dbReference type="Gene3D" id="3.90.1640.10">
    <property type="entry name" value="inorganic pyrophosphatase (n-terminal core)"/>
    <property type="match status" value="1"/>
</dbReference>
<dbReference type="Gene3D" id="3.10.310.30">
    <property type="match status" value="1"/>
</dbReference>
<sequence length="310" mass="33498">MLDARNVLLTSHARPDGDSLGSQLALAAALRRLGKQVRIINIDPAPALYAFLPDLEIIEIADSATDPCDAVVVLECSSLDRTGVSGLEERMIINIDHHAGNVMYGSLNWFDETACACAEQVSDLIDALGVELTEAMATHLYVAILTDTGSFRHANITARTFEICRRIATAGIDPARIAAEVYTNGSLGHVRLTGMLLDRMQLEYDRRIAVLRLHDTMLAEAECAADDIEGIVNLPLAVRDVRAVVFFKHTGTEVRVSVRSKAAVDVRQVAVSFGGGGHRNAAGFTIEHPTAETTRQVITRIATAIANSEQ</sequence>
<feature type="domain" description="DHHA1" evidence="2">
    <location>
        <begin position="220"/>
        <end position="292"/>
    </location>
</feature>
<keyword evidence="4" id="KW-1185">Reference proteome</keyword>
<dbReference type="InterPro" id="IPR003156">
    <property type="entry name" value="DHHA1_dom"/>
</dbReference>
<accession>A0AA35R790</accession>
<name>A0AA35R790_GEOBA</name>
<dbReference type="Pfam" id="PF01368">
    <property type="entry name" value="DHH"/>
    <property type="match status" value="1"/>
</dbReference>
<dbReference type="PANTHER" id="PTHR47618">
    <property type="entry name" value="BIFUNCTIONAL OLIGORIBONUCLEASE AND PAP PHOSPHATASE NRNA"/>
    <property type="match status" value="1"/>
</dbReference>
<evidence type="ECO:0000313" key="4">
    <source>
        <dbReference type="Proteomes" id="UP001174909"/>
    </source>
</evidence>
<protein>
    <submittedName>
        <fullName evidence="3">Bifunctional oligoribonuclease and PAP phosphatase NrnA</fullName>
    </submittedName>
</protein>
<dbReference type="AlphaFoldDB" id="A0AA35R790"/>
<dbReference type="GO" id="GO:0003676">
    <property type="term" value="F:nucleic acid binding"/>
    <property type="evidence" value="ECO:0007669"/>
    <property type="project" value="InterPro"/>
</dbReference>
<evidence type="ECO:0000259" key="1">
    <source>
        <dbReference type="Pfam" id="PF01368"/>
    </source>
</evidence>
<dbReference type="SUPFAM" id="SSF64182">
    <property type="entry name" value="DHH phosphoesterases"/>
    <property type="match status" value="1"/>
</dbReference>
<dbReference type="EMBL" id="CASHTH010000573">
    <property type="protein sequence ID" value="CAI8004921.1"/>
    <property type="molecule type" value="Genomic_DNA"/>
</dbReference>
<dbReference type="Pfam" id="PF02272">
    <property type="entry name" value="DHHA1"/>
    <property type="match status" value="1"/>
</dbReference>
<dbReference type="InterPro" id="IPR051319">
    <property type="entry name" value="Oligoribo/pAp-PDE_c-di-AMP_PDE"/>
</dbReference>
<evidence type="ECO:0000259" key="2">
    <source>
        <dbReference type="Pfam" id="PF02272"/>
    </source>
</evidence>
<evidence type="ECO:0000313" key="3">
    <source>
        <dbReference type="EMBL" id="CAI8004921.1"/>
    </source>
</evidence>
<gene>
    <name evidence="3" type="ORF">GBAR_LOCUS4027</name>
</gene>
<dbReference type="InterPro" id="IPR001667">
    <property type="entry name" value="DDH_dom"/>
</dbReference>
<dbReference type="PANTHER" id="PTHR47618:SF1">
    <property type="entry name" value="BIFUNCTIONAL OLIGORIBONUCLEASE AND PAP PHOSPHATASE NRNA"/>
    <property type="match status" value="1"/>
</dbReference>